<protein>
    <recommendedName>
        <fullName evidence="3">Antibiotic biosynthesis monooxygenase</fullName>
    </recommendedName>
</protein>
<evidence type="ECO:0008006" key="3">
    <source>
        <dbReference type="Google" id="ProtNLM"/>
    </source>
</evidence>
<organism evidence="1 2">
    <name type="scientific">Actinophytocola algeriensis</name>
    <dbReference type="NCBI Taxonomy" id="1768010"/>
    <lineage>
        <taxon>Bacteria</taxon>
        <taxon>Bacillati</taxon>
        <taxon>Actinomycetota</taxon>
        <taxon>Actinomycetes</taxon>
        <taxon>Pseudonocardiales</taxon>
        <taxon>Pseudonocardiaceae</taxon>
    </lineage>
</organism>
<accession>A0A7W7VFD0</accession>
<sequence>MIIRAWNGWTTPENATAYEELLNGTIAPAIMAREIPGLHDLAVLRRVTREAQGHFLTLMTFDNWQAVEEFAGPDAANSVVPPAARALLARHDARSPHFELLHRHR</sequence>
<evidence type="ECO:0000313" key="1">
    <source>
        <dbReference type="EMBL" id="MBB4907890.1"/>
    </source>
</evidence>
<dbReference type="AlphaFoldDB" id="A0A7W7VFD0"/>
<evidence type="ECO:0000313" key="2">
    <source>
        <dbReference type="Proteomes" id="UP000520767"/>
    </source>
</evidence>
<proteinExistence type="predicted"/>
<keyword evidence="2" id="KW-1185">Reference proteome</keyword>
<dbReference type="RefSeq" id="WP_184812024.1">
    <property type="nucleotide sequence ID" value="NZ_JACHJQ010000004.1"/>
</dbReference>
<gene>
    <name evidence="1" type="ORF">FHR82_004132</name>
</gene>
<dbReference type="EMBL" id="JACHJQ010000004">
    <property type="protein sequence ID" value="MBB4907890.1"/>
    <property type="molecule type" value="Genomic_DNA"/>
</dbReference>
<reference evidence="1 2" key="1">
    <citation type="submission" date="2020-08" db="EMBL/GenBank/DDBJ databases">
        <title>Genomic Encyclopedia of Type Strains, Phase III (KMG-III): the genomes of soil and plant-associated and newly described type strains.</title>
        <authorList>
            <person name="Whitman W."/>
        </authorList>
    </citation>
    <scope>NUCLEOTIDE SEQUENCE [LARGE SCALE GENOMIC DNA]</scope>
    <source>
        <strain evidence="1 2">CECT 8960</strain>
    </source>
</reference>
<dbReference type="Proteomes" id="UP000520767">
    <property type="component" value="Unassembled WGS sequence"/>
</dbReference>
<comment type="caution">
    <text evidence="1">The sequence shown here is derived from an EMBL/GenBank/DDBJ whole genome shotgun (WGS) entry which is preliminary data.</text>
</comment>
<name>A0A7W7VFD0_9PSEU</name>